<evidence type="ECO:0000256" key="1">
    <source>
        <dbReference type="SAM" id="Phobius"/>
    </source>
</evidence>
<keyword evidence="1" id="KW-0472">Membrane</keyword>
<dbReference type="EMBL" id="CP118166">
    <property type="protein sequence ID" value="WDI32440.1"/>
    <property type="molecule type" value="Genomic_DNA"/>
</dbReference>
<dbReference type="KEGG" id="hfl:PUV54_04430"/>
<protein>
    <submittedName>
        <fullName evidence="2">Uncharacterized protein</fullName>
    </submittedName>
</protein>
<accession>A0AAF0CC31</accession>
<feature type="transmembrane region" description="Helical" evidence="1">
    <location>
        <begin position="49"/>
        <end position="67"/>
    </location>
</feature>
<dbReference type="RefSeq" id="WP_274494362.1">
    <property type="nucleotide sequence ID" value="NZ_CP118166.1"/>
</dbReference>
<sequence>MKPAHKQKLPKKEIRTFLVKAIPYVGLVTAVLAALLEALDLGGANTRPWSLGLMATSLSALWLNYIIENNEVKSMLGEFRKSNDDTSALMKAVNTKDVAITDRVMRAGFFGGSEFDDAFWLSYCESLRAREGGSSELDAVRDVVDALETQELRIMQSEAFSLMRRFCEITMQRGGTYFATTTPKDLDTACRGQVDNVARYFLFDFPTLYPKNVRRVFLLKSMDQLQDLEDQCKESLHRQLQLGVELLFLEIEDAKENNFGIYGDLAVGNYDEVNAVNIVSFDKRKRSQMMQRFIDLRDQSKVLTASVLN</sequence>
<evidence type="ECO:0000313" key="2">
    <source>
        <dbReference type="EMBL" id="WDI32440.1"/>
    </source>
</evidence>
<keyword evidence="1" id="KW-1133">Transmembrane helix</keyword>
<proteinExistence type="predicted"/>
<dbReference type="AlphaFoldDB" id="A0AAF0CC31"/>
<gene>
    <name evidence="2" type="ORF">PUV54_04430</name>
</gene>
<feature type="transmembrane region" description="Helical" evidence="1">
    <location>
        <begin position="21"/>
        <end position="43"/>
    </location>
</feature>
<keyword evidence="1" id="KW-0812">Transmembrane</keyword>
<reference evidence="2" key="1">
    <citation type="submission" date="2023-02" db="EMBL/GenBank/DDBJ databases">
        <title>Genome sequence of Hyphococcus flavus.</title>
        <authorList>
            <person name="Rong J.-C."/>
            <person name="Zhao Q."/>
            <person name="Yi M."/>
            <person name="Wu J.-Y."/>
        </authorList>
    </citation>
    <scope>NUCLEOTIDE SEQUENCE</scope>
    <source>
        <strain evidence="2">MCCC 1K03223</strain>
    </source>
</reference>
<keyword evidence="3" id="KW-1185">Reference proteome</keyword>
<evidence type="ECO:0000313" key="3">
    <source>
        <dbReference type="Proteomes" id="UP001214043"/>
    </source>
</evidence>
<name>A0AAF0CC31_9PROT</name>
<dbReference type="Proteomes" id="UP001214043">
    <property type="component" value="Chromosome"/>
</dbReference>
<organism evidence="2 3">
    <name type="scientific">Hyphococcus flavus</name>
    <dbReference type="NCBI Taxonomy" id="1866326"/>
    <lineage>
        <taxon>Bacteria</taxon>
        <taxon>Pseudomonadati</taxon>
        <taxon>Pseudomonadota</taxon>
        <taxon>Alphaproteobacteria</taxon>
        <taxon>Parvularculales</taxon>
        <taxon>Parvularculaceae</taxon>
        <taxon>Hyphococcus</taxon>
    </lineage>
</organism>